<dbReference type="EMBL" id="ASPP01037753">
    <property type="protein sequence ID" value="ETO01649.1"/>
    <property type="molecule type" value="Genomic_DNA"/>
</dbReference>
<gene>
    <name evidence="2" type="ORF">RFI_35791</name>
</gene>
<evidence type="ECO:0000256" key="1">
    <source>
        <dbReference type="SAM" id="Coils"/>
    </source>
</evidence>
<dbReference type="AlphaFoldDB" id="X6LJ48"/>
<accession>X6LJ48</accession>
<keyword evidence="3" id="KW-1185">Reference proteome</keyword>
<keyword evidence="1" id="KW-0175">Coiled coil</keyword>
<name>X6LJ48_RETFI</name>
<protein>
    <submittedName>
        <fullName evidence="2">Uncharacterized protein</fullName>
    </submittedName>
</protein>
<evidence type="ECO:0000313" key="2">
    <source>
        <dbReference type="EMBL" id="ETO01649.1"/>
    </source>
</evidence>
<feature type="coiled-coil region" evidence="1">
    <location>
        <begin position="199"/>
        <end position="228"/>
    </location>
</feature>
<dbReference type="Proteomes" id="UP000023152">
    <property type="component" value="Unassembled WGS sequence"/>
</dbReference>
<evidence type="ECO:0000313" key="3">
    <source>
        <dbReference type="Proteomes" id="UP000023152"/>
    </source>
</evidence>
<organism evidence="2 3">
    <name type="scientific">Reticulomyxa filosa</name>
    <dbReference type="NCBI Taxonomy" id="46433"/>
    <lineage>
        <taxon>Eukaryota</taxon>
        <taxon>Sar</taxon>
        <taxon>Rhizaria</taxon>
        <taxon>Retaria</taxon>
        <taxon>Foraminifera</taxon>
        <taxon>Monothalamids</taxon>
        <taxon>Reticulomyxidae</taxon>
        <taxon>Reticulomyxa</taxon>
    </lineage>
</organism>
<reference evidence="2 3" key="1">
    <citation type="journal article" date="2013" name="Curr. Biol.">
        <title>The Genome of the Foraminiferan Reticulomyxa filosa.</title>
        <authorList>
            <person name="Glockner G."/>
            <person name="Hulsmann N."/>
            <person name="Schleicher M."/>
            <person name="Noegel A.A."/>
            <person name="Eichinger L."/>
            <person name="Gallinger C."/>
            <person name="Pawlowski J."/>
            <person name="Sierra R."/>
            <person name="Euteneuer U."/>
            <person name="Pillet L."/>
            <person name="Moustafa A."/>
            <person name="Platzer M."/>
            <person name="Groth M."/>
            <person name="Szafranski K."/>
            <person name="Schliwa M."/>
        </authorList>
    </citation>
    <scope>NUCLEOTIDE SEQUENCE [LARGE SCALE GENOMIC DNA]</scope>
</reference>
<sequence>MIFKNCNLFAFICFFHIFSSKYSKKLQLRHRFLFFCCCCCRSCPLHKEKKNGFYLRMLCILQQKKKKRRMEQGPSSPQGVKKVCYLFFFDIMNCSCLDHSLSPSSKEKKKYNIHSKKIRVEASPAFEKNKNGLNFYFFILFYYQMFFKKIGKLDCNSSTVQYALFCFFKKFFFFDLFIGVQRAKQRLEVFLRKLKEKIKMKIKKSLEKLNEKVEKNEIEKKRKCLKEKIKK</sequence>
<proteinExistence type="predicted"/>
<comment type="caution">
    <text evidence="2">The sequence shown here is derived from an EMBL/GenBank/DDBJ whole genome shotgun (WGS) entry which is preliminary data.</text>
</comment>